<reference evidence="2" key="2">
    <citation type="submission" date="2023-04" db="EMBL/GenBank/DDBJ databases">
        <authorList>
            <person name="Bu L."/>
            <person name="Lu L."/>
            <person name="Laidemitt M.R."/>
            <person name="Zhang S.M."/>
            <person name="Mutuku M."/>
            <person name="Mkoji G."/>
            <person name="Steinauer M."/>
            <person name="Loker E.S."/>
        </authorList>
    </citation>
    <scope>NUCLEOTIDE SEQUENCE</scope>
    <source>
        <strain evidence="2">KasaAsao</strain>
        <tissue evidence="2">Whole Snail</tissue>
    </source>
</reference>
<dbReference type="EMBL" id="JASAOG010000048">
    <property type="protein sequence ID" value="KAK0058541.1"/>
    <property type="molecule type" value="Genomic_DNA"/>
</dbReference>
<keyword evidence="3" id="KW-1185">Reference proteome</keyword>
<accession>A0AAD8BPR4</accession>
<dbReference type="AlphaFoldDB" id="A0AAD8BPR4"/>
<protein>
    <submittedName>
        <fullName evidence="2">Uncharacterized protein</fullName>
    </submittedName>
</protein>
<evidence type="ECO:0000313" key="2">
    <source>
        <dbReference type="EMBL" id="KAK0058541.1"/>
    </source>
</evidence>
<comment type="caution">
    <text evidence="2">The sequence shown here is derived from an EMBL/GenBank/DDBJ whole genome shotgun (WGS) entry which is preliminary data.</text>
</comment>
<feature type="region of interest" description="Disordered" evidence="1">
    <location>
        <begin position="170"/>
        <end position="192"/>
    </location>
</feature>
<organism evidence="2 3">
    <name type="scientific">Biomphalaria pfeifferi</name>
    <name type="common">Bloodfluke planorb</name>
    <name type="synonym">Freshwater snail</name>
    <dbReference type="NCBI Taxonomy" id="112525"/>
    <lineage>
        <taxon>Eukaryota</taxon>
        <taxon>Metazoa</taxon>
        <taxon>Spiralia</taxon>
        <taxon>Lophotrochozoa</taxon>
        <taxon>Mollusca</taxon>
        <taxon>Gastropoda</taxon>
        <taxon>Heterobranchia</taxon>
        <taxon>Euthyneura</taxon>
        <taxon>Panpulmonata</taxon>
        <taxon>Hygrophila</taxon>
        <taxon>Lymnaeoidea</taxon>
        <taxon>Planorbidae</taxon>
        <taxon>Biomphalaria</taxon>
    </lineage>
</organism>
<dbReference type="Proteomes" id="UP001233172">
    <property type="component" value="Unassembled WGS sequence"/>
</dbReference>
<gene>
    <name evidence="2" type="ORF">Bpfe_012183</name>
</gene>
<evidence type="ECO:0000256" key="1">
    <source>
        <dbReference type="SAM" id="MobiDB-lite"/>
    </source>
</evidence>
<name>A0AAD8BPR4_BIOPF</name>
<proteinExistence type="predicted"/>
<evidence type="ECO:0000313" key="3">
    <source>
        <dbReference type="Proteomes" id="UP001233172"/>
    </source>
</evidence>
<feature type="compositionally biased region" description="Polar residues" evidence="1">
    <location>
        <begin position="172"/>
        <end position="188"/>
    </location>
</feature>
<reference evidence="2" key="1">
    <citation type="journal article" date="2023" name="PLoS Negl. Trop. Dis.">
        <title>A genome sequence for Biomphalaria pfeifferi, the major vector snail for the human-infecting parasite Schistosoma mansoni.</title>
        <authorList>
            <person name="Bu L."/>
            <person name="Lu L."/>
            <person name="Laidemitt M.R."/>
            <person name="Zhang S.M."/>
            <person name="Mutuku M."/>
            <person name="Mkoji G."/>
            <person name="Steinauer M."/>
            <person name="Loker E.S."/>
        </authorList>
    </citation>
    <scope>NUCLEOTIDE SEQUENCE</scope>
    <source>
        <strain evidence="2">KasaAsao</strain>
    </source>
</reference>
<sequence length="264" mass="31089">MARFLSFFAKNKILEDKLNKREDKLRQDHKYVMFRHSEITSRLVKDLVHIHIKTPGLPISDSASENQVRSQSTELPSVQTFQAARRSQTIGTKMKPLNYFPYRDVTNMSNLCDGKLRDHVTPRVEIRDNKVFYKYKCLQWKKLSPNKKTHILLHKINSVERILHRVHKMDSSGLNRDQQESASRNQDTALLGKENRVNEHRRFFSITDDKEFDAEVVRLPAIEGNAIRSFCLWRRESQPPVWIYRKSNGPDRFYTPGRSMTTMN</sequence>